<evidence type="ECO:0000259" key="9">
    <source>
        <dbReference type="PROSITE" id="PS50865"/>
    </source>
</evidence>
<reference evidence="10 11" key="1">
    <citation type="journal article" date="2019" name="Nat. Ecol. Evol.">
        <title>Megaphylogeny resolves global patterns of mushroom evolution.</title>
        <authorList>
            <person name="Varga T."/>
            <person name="Krizsan K."/>
            <person name="Foldi C."/>
            <person name="Dima B."/>
            <person name="Sanchez-Garcia M."/>
            <person name="Sanchez-Ramirez S."/>
            <person name="Szollosi G.J."/>
            <person name="Szarkandi J.G."/>
            <person name="Papp V."/>
            <person name="Albert L."/>
            <person name="Andreopoulos W."/>
            <person name="Angelini C."/>
            <person name="Antonin V."/>
            <person name="Barry K.W."/>
            <person name="Bougher N.L."/>
            <person name="Buchanan P."/>
            <person name="Buyck B."/>
            <person name="Bense V."/>
            <person name="Catcheside P."/>
            <person name="Chovatia M."/>
            <person name="Cooper J."/>
            <person name="Damon W."/>
            <person name="Desjardin D."/>
            <person name="Finy P."/>
            <person name="Geml J."/>
            <person name="Haridas S."/>
            <person name="Hughes K."/>
            <person name="Justo A."/>
            <person name="Karasinski D."/>
            <person name="Kautmanova I."/>
            <person name="Kiss B."/>
            <person name="Kocsube S."/>
            <person name="Kotiranta H."/>
            <person name="LaButti K.M."/>
            <person name="Lechner B.E."/>
            <person name="Liimatainen K."/>
            <person name="Lipzen A."/>
            <person name="Lukacs Z."/>
            <person name="Mihaltcheva S."/>
            <person name="Morgado L.N."/>
            <person name="Niskanen T."/>
            <person name="Noordeloos M.E."/>
            <person name="Ohm R.A."/>
            <person name="Ortiz-Santana B."/>
            <person name="Ovrebo C."/>
            <person name="Racz N."/>
            <person name="Riley R."/>
            <person name="Savchenko A."/>
            <person name="Shiryaev A."/>
            <person name="Soop K."/>
            <person name="Spirin V."/>
            <person name="Szebenyi C."/>
            <person name="Tomsovsky M."/>
            <person name="Tulloss R.E."/>
            <person name="Uehling J."/>
            <person name="Grigoriev I.V."/>
            <person name="Vagvolgyi C."/>
            <person name="Papp T."/>
            <person name="Martin F.M."/>
            <person name="Miettinen O."/>
            <person name="Hibbett D.S."/>
            <person name="Nagy L.G."/>
        </authorList>
    </citation>
    <scope>NUCLEOTIDE SEQUENCE [LARGE SCALE GENOMIC DNA]</scope>
    <source>
        <strain evidence="10 11">CBS 166.37</strain>
    </source>
</reference>
<name>A0A5C3LWQ0_9AGAR</name>
<accession>A0A5C3LWQ0</accession>
<dbReference type="PANTHER" id="PTHR24198">
    <property type="entry name" value="ANKYRIN REPEAT AND PROTEIN KINASE DOMAIN-CONTAINING PROTEIN"/>
    <property type="match status" value="1"/>
</dbReference>
<dbReference type="PANTHER" id="PTHR24198:SF165">
    <property type="entry name" value="ANKYRIN REPEAT-CONTAINING PROTEIN-RELATED"/>
    <property type="match status" value="1"/>
</dbReference>
<dbReference type="SMART" id="SM00248">
    <property type="entry name" value="ANK"/>
    <property type="match status" value="3"/>
</dbReference>
<dbReference type="InterPro" id="IPR036770">
    <property type="entry name" value="Ankyrin_rpt-contain_sf"/>
</dbReference>
<sequence length="427" mass="47254">MPAKKQRSHPIRDVLESISPPPSTTAPASGLRVTDEMKQILAKPGYISVEMGGQKLRTLYLDKSVGFTDSELSHFGQACFFGSIHDIIQRCRRLHQAFQMNQAPDLSATETEFKFGYATLVIFGSQRVRSLAMQPNHLETLKFLISRELPLDIPDICGHTALHHSVFNDALVRKGELLRVLLESGADVNRQNRYGGTPLCSAMMRNDIVGVELFMEFGADLDIKDVDGVTPRTFFPSTGPQVTATIQRWIGKRKGEIAPRTEKRCDACGDNQKSLKNCGKCQVARYCSVECQRKHWPTHKKTCQPFGPSNTATLKPHYEGVASLIPTSNITRKVSGIPTAAIPESHFRPSNVPKGLEKETKSIIIKVQAPMHQGAAPLLIYTKKRDFVSKVVKAKGVGGVKAYFAAELKSKDELVVKISEVLAEQPF</sequence>
<evidence type="ECO:0000256" key="4">
    <source>
        <dbReference type="ARBA" id="ARBA00022833"/>
    </source>
</evidence>
<dbReference type="InterPro" id="IPR002893">
    <property type="entry name" value="Znf_MYND"/>
</dbReference>
<dbReference type="Proteomes" id="UP000308652">
    <property type="component" value="Unassembled WGS sequence"/>
</dbReference>
<dbReference type="PROSITE" id="PS50088">
    <property type="entry name" value="ANK_REPEAT"/>
    <property type="match status" value="2"/>
</dbReference>
<feature type="repeat" description="ANK" evidence="6">
    <location>
        <begin position="194"/>
        <end position="226"/>
    </location>
</feature>
<dbReference type="OrthoDB" id="194358at2759"/>
<evidence type="ECO:0000256" key="7">
    <source>
        <dbReference type="PROSITE-ProRule" id="PRU00134"/>
    </source>
</evidence>
<feature type="region of interest" description="Disordered" evidence="8">
    <location>
        <begin position="1"/>
        <end position="31"/>
    </location>
</feature>
<dbReference type="Pfam" id="PF00023">
    <property type="entry name" value="Ank"/>
    <property type="match status" value="1"/>
</dbReference>
<feature type="repeat" description="ANK" evidence="6">
    <location>
        <begin position="157"/>
        <end position="193"/>
    </location>
</feature>
<dbReference type="PROSITE" id="PS50865">
    <property type="entry name" value="ZF_MYND_2"/>
    <property type="match status" value="1"/>
</dbReference>
<proteinExistence type="predicted"/>
<dbReference type="AlphaFoldDB" id="A0A5C3LWQ0"/>
<feature type="domain" description="MYND-type" evidence="9">
    <location>
        <begin position="265"/>
        <end position="303"/>
    </location>
</feature>
<keyword evidence="5 6" id="KW-0040">ANK repeat</keyword>
<protein>
    <recommendedName>
        <fullName evidence="9">MYND-type domain-containing protein</fullName>
    </recommendedName>
</protein>
<evidence type="ECO:0000256" key="2">
    <source>
        <dbReference type="ARBA" id="ARBA00022737"/>
    </source>
</evidence>
<organism evidence="10 11">
    <name type="scientific">Crucibulum laeve</name>
    <dbReference type="NCBI Taxonomy" id="68775"/>
    <lineage>
        <taxon>Eukaryota</taxon>
        <taxon>Fungi</taxon>
        <taxon>Dikarya</taxon>
        <taxon>Basidiomycota</taxon>
        <taxon>Agaricomycotina</taxon>
        <taxon>Agaricomycetes</taxon>
        <taxon>Agaricomycetidae</taxon>
        <taxon>Agaricales</taxon>
        <taxon>Agaricineae</taxon>
        <taxon>Nidulariaceae</taxon>
        <taxon>Crucibulum</taxon>
    </lineage>
</organism>
<dbReference type="Gene3D" id="1.25.40.20">
    <property type="entry name" value="Ankyrin repeat-containing domain"/>
    <property type="match status" value="1"/>
</dbReference>
<dbReference type="EMBL" id="ML213609">
    <property type="protein sequence ID" value="TFK37232.1"/>
    <property type="molecule type" value="Genomic_DNA"/>
</dbReference>
<dbReference type="Gene3D" id="6.10.140.2220">
    <property type="match status" value="1"/>
</dbReference>
<evidence type="ECO:0000313" key="10">
    <source>
        <dbReference type="EMBL" id="TFK37232.1"/>
    </source>
</evidence>
<dbReference type="SUPFAM" id="SSF144232">
    <property type="entry name" value="HIT/MYND zinc finger-like"/>
    <property type="match status" value="1"/>
</dbReference>
<evidence type="ECO:0000313" key="11">
    <source>
        <dbReference type="Proteomes" id="UP000308652"/>
    </source>
</evidence>
<keyword evidence="11" id="KW-1185">Reference proteome</keyword>
<evidence type="ECO:0000256" key="8">
    <source>
        <dbReference type="SAM" id="MobiDB-lite"/>
    </source>
</evidence>
<gene>
    <name evidence="10" type="ORF">BDQ12DRAFT_713611</name>
</gene>
<dbReference type="InterPro" id="IPR002110">
    <property type="entry name" value="Ankyrin_rpt"/>
</dbReference>
<dbReference type="STRING" id="68775.A0A5C3LWQ0"/>
<evidence type="ECO:0000256" key="3">
    <source>
        <dbReference type="ARBA" id="ARBA00022771"/>
    </source>
</evidence>
<dbReference type="GO" id="GO:0008270">
    <property type="term" value="F:zinc ion binding"/>
    <property type="evidence" value="ECO:0007669"/>
    <property type="project" value="UniProtKB-KW"/>
</dbReference>
<dbReference type="Pfam" id="PF01753">
    <property type="entry name" value="zf-MYND"/>
    <property type="match status" value="1"/>
</dbReference>
<keyword evidence="1" id="KW-0479">Metal-binding</keyword>
<dbReference type="SUPFAM" id="SSF48403">
    <property type="entry name" value="Ankyrin repeat"/>
    <property type="match status" value="1"/>
</dbReference>
<keyword evidence="2" id="KW-0677">Repeat</keyword>
<keyword evidence="3 7" id="KW-0863">Zinc-finger</keyword>
<evidence type="ECO:0000256" key="6">
    <source>
        <dbReference type="PROSITE-ProRule" id="PRU00023"/>
    </source>
</evidence>
<dbReference type="PROSITE" id="PS50297">
    <property type="entry name" value="ANK_REP_REGION"/>
    <property type="match status" value="2"/>
</dbReference>
<keyword evidence="4" id="KW-0862">Zinc</keyword>
<evidence type="ECO:0000256" key="1">
    <source>
        <dbReference type="ARBA" id="ARBA00022723"/>
    </source>
</evidence>
<dbReference type="PROSITE" id="PS01360">
    <property type="entry name" value="ZF_MYND_1"/>
    <property type="match status" value="1"/>
</dbReference>
<evidence type="ECO:0000256" key="5">
    <source>
        <dbReference type="ARBA" id="ARBA00023043"/>
    </source>
</evidence>